<dbReference type="EMBL" id="JAWXYG010000008">
    <property type="protein sequence ID" value="KAK4265000.1"/>
    <property type="molecule type" value="Genomic_DNA"/>
</dbReference>
<dbReference type="Gene3D" id="1.20.1280.50">
    <property type="match status" value="1"/>
</dbReference>
<accession>A0AAE1MHD4</accession>
<dbReference type="InterPro" id="IPR050648">
    <property type="entry name" value="F-box_LRR-repeat"/>
</dbReference>
<dbReference type="PANTHER" id="PTHR13382:SF22">
    <property type="entry name" value="F-BOX PROTEIN SKIP14"/>
    <property type="match status" value="1"/>
</dbReference>
<evidence type="ECO:0000313" key="2">
    <source>
        <dbReference type="EMBL" id="KAK4265000.1"/>
    </source>
</evidence>
<keyword evidence="3" id="KW-1185">Reference proteome</keyword>
<dbReference type="SUPFAM" id="SSF52047">
    <property type="entry name" value="RNI-like"/>
    <property type="match status" value="1"/>
</dbReference>
<sequence>MALNFSHRPIFAAHDVDNCFDYGRDRCDRPGSQESVSKDILDLLPSDPFGMDISSTVTAITGWLEDLEADYVGYRGKDVGASDGNYQLVAGLNLIWNNAMRLHAFPGSLCVENKPHIASGFDDGFQKEAGVASSNNDFGSSCNTGDMLGFGYKDSGIDCWSPDTCMNDGNHPEDELAHHPALGYALSHLGVRDLLAVERVCKSLNYLVREDPLLWKSIHIDQPINEKITDDLLLQLTKRAQGNLQSLSLVECTRITDDGLKQVLEGNPNLTKLSVPGCTRLNVECIVNILKDFKSTGTHGVKHLRMGGLYGVTEEHFEELMLLLGTDTQMLQRSRKPHFYHRGNLYLSDDDDCAIDIEMCPRCQNFKLVYDCPAEGCQGMGHAAQACRACTLCIARCSQCGQCINDNEYEETFCLELLCADCADCPVPAEATR</sequence>
<proteinExistence type="predicted"/>
<dbReference type="PANTHER" id="PTHR13382">
    <property type="entry name" value="MITOCHONDRIAL ATP SYNTHASE COUPLING FACTOR B"/>
    <property type="match status" value="1"/>
</dbReference>
<dbReference type="AlphaFoldDB" id="A0AAE1MHD4"/>
<evidence type="ECO:0000259" key="1">
    <source>
        <dbReference type="Pfam" id="PF12937"/>
    </source>
</evidence>
<feature type="domain" description="F-box" evidence="1">
    <location>
        <begin position="186"/>
        <end position="220"/>
    </location>
</feature>
<reference evidence="2" key="1">
    <citation type="submission" date="2023-10" db="EMBL/GenBank/DDBJ databases">
        <title>Chromosome-level genome of the transformable northern wattle, Acacia crassicarpa.</title>
        <authorList>
            <person name="Massaro I."/>
            <person name="Sinha N.R."/>
            <person name="Poethig S."/>
            <person name="Leichty A.R."/>
        </authorList>
    </citation>
    <scope>NUCLEOTIDE SEQUENCE</scope>
    <source>
        <strain evidence="2">Acra3RX</strain>
        <tissue evidence="2">Leaf</tissue>
    </source>
</reference>
<organism evidence="2 3">
    <name type="scientific">Acacia crassicarpa</name>
    <name type="common">northern wattle</name>
    <dbReference type="NCBI Taxonomy" id="499986"/>
    <lineage>
        <taxon>Eukaryota</taxon>
        <taxon>Viridiplantae</taxon>
        <taxon>Streptophyta</taxon>
        <taxon>Embryophyta</taxon>
        <taxon>Tracheophyta</taxon>
        <taxon>Spermatophyta</taxon>
        <taxon>Magnoliopsida</taxon>
        <taxon>eudicotyledons</taxon>
        <taxon>Gunneridae</taxon>
        <taxon>Pentapetalae</taxon>
        <taxon>rosids</taxon>
        <taxon>fabids</taxon>
        <taxon>Fabales</taxon>
        <taxon>Fabaceae</taxon>
        <taxon>Caesalpinioideae</taxon>
        <taxon>mimosoid clade</taxon>
        <taxon>Acacieae</taxon>
        <taxon>Acacia</taxon>
    </lineage>
</organism>
<dbReference type="InterPro" id="IPR001810">
    <property type="entry name" value="F-box_dom"/>
</dbReference>
<dbReference type="InterPro" id="IPR036047">
    <property type="entry name" value="F-box-like_dom_sf"/>
</dbReference>
<evidence type="ECO:0000313" key="3">
    <source>
        <dbReference type="Proteomes" id="UP001293593"/>
    </source>
</evidence>
<dbReference type="SUPFAM" id="SSF81383">
    <property type="entry name" value="F-box domain"/>
    <property type="match status" value="1"/>
</dbReference>
<dbReference type="InterPro" id="IPR032675">
    <property type="entry name" value="LRR_dom_sf"/>
</dbReference>
<comment type="caution">
    <text evidence="2">The sequence shown here is derived from an EMBL/GenBank/DDBJ whole genome shotgun (WGS) entry which is preliminary data.</text>
</comment>
<gene>
    <name evidence="2" type="ORF">QN277_026109</name>
</gene>
<name>A0AAE1MHD4_9FABA</name>
<dbReference type="Pfam" id="PF12937">
    <property type="entry name" value="F-box-like"/>
    <property type="match status" value="1"/>
</dbReference>
<dbReference type="Gene3D" id="3.80.10.10">
    <property type="entry name" value="Ribonuclease Inhibitor"/>
    <property type="match status" value="1"/>
</dbReference>
<protein>
    <recommendedName>
        <fullName evidence="1">F-box domain-containing protein</fullName>
    </recommendedName>
</protein>
<dbReference type="GO" id="GO:0005737">
    <property type="term" value="C:cytoplasm"/>
    <property type="evidence" value="ECO:0007669"/>
    <property type="project" value="TreeGrafter"/>
</dbReference>
<dbReference type="Proteomes" id="UP001293593">
    <property type="component" value="Unassembled WGS sequence"/>
</dbReference>